<feature type="transmembrane region" description="Helical" evidence="4">
    <location>
        <begin position="237"/>
        <end position="260"/>
    </location>
</feature>
<dbReference type="InterPro" id="IPR002123">
    <property type="entry name" value="Plipid/glycerol_acylTrfase"/>
</dbReference>
<proteinExistence type="predicted"/>
<sequence length="330" mass="37557">MPMNKPSFGYQILYGYVKWMYRKCYCRHYEVHGLENVPKEGATLFVTNHQNNLPDALSILFASSRKPVFVARADFFNHPTANKLLRFLRILPMYRADHGKTAIKENLPATMKELHNHLRDGGACVIMGEGSSAPERSIRPLKKSWARLANSLKEDGIPICVIPAVMEYNDWQDWGPDVSVTFGEPLDINYTSDLKEGQQLRLMKDAAEERLSKMVRNDGEIEAWSRKVGGKYSGSRWTWKALSLALLPLAYLYLAPILLLAKSKVKNHSRLDFKSTLELGFIGLGTPLWVIFMCVLVALIWTWKYGLLALIASPVFLWAACRSYIAKTRE</sequence>
<name>A0A6N6RJT2_9FLAO</name>
<reference evidence="6 7" key="1">
    <citation type="submission" date="2019-09" db="EMBL/GenBank/DDBJ databases">
        <title>Genomes of family Cryomorphaceae.</title>
        <authorList>
            <person name="Bowman J.P."/>
        </authorList>
    </citation>
    <scope>NUCLEOTIDE SEQUENCE [LARGE SCALE GENOMIC DNA]</scope>
    <source>
        <strain evidence="6 7">LMG 25704</strain>
    </source>
</reference>
<dbReference type="Proteomes" id="UP000468650">
    <property type="component" value="Unassembled WGS sequence"/>
</dbReference>
<organism evidence="6 7">
    <name type="scientific">Phaeocystidibacter luteus</name>
    <dbReference type="NCBI Taxonomy" id="911197"/>
    <lineage>
        <taxon>Bacteria</taxon>
        <taxon>Pseudomonadati</taxon>
        <taxon>Bacteroidota</taxon>
        <taxon>Flavobacteriia</taxon>
        <taxon>Flavobacteriales</taxon>
        <taxon>Phaeocystidibacteraceae</taxon>
        <taxon>Phaeocystidibacter</taxon>
    </lineage>
</organism>
<accession>A0A6N6RJT2</accession>
<evidence type="ECO:0000256" key="2">
    <source>
        <dbReference type="ARBA" id="ARBA00022679"/>
    </source>
</evidence>
<dbReference type="SUPFAM" id="SSF69593">
    <property type="entry name" value="Glycerol-3-phosphate (1)-acyltransferase"/>
    <property type="match status" value="1"/>
</dbReference>
<protein>
    <recommendedName>
        <fullName evidence="5">Phospholipid/glycerol acyltransferase domain-containing protein</fullName>
    </recommendedName>
</protein>
<keyword evidence="4" id="KW-0472">Membrane</keyword>
<evidence type="ECO:0000256" key="4">
    <source>
        <dbReference type="SAM" id="Phobius"/>
    </source>
</evidence>
<keyword evidence="4" id="KW-0812">Transmembrane</keyword>
<comment type="pathway">
    <text evidence="1">Lipid metabolism.</text>
</comment>
<keyword evidence="2" id="KW-0808">Transferase</keyword>
<evidence type="ECO:0000259" key="5">
    <source>
        <dbReference type="SMART" id="SM00563"/>
    </source>
</evidence>
<gene>
    <name evidence="6" type="ORF">F8C67_04500</name>
</gene>
<evidence type="ECO:0000256" key="3">
    <source>
        <dbReference type="ARBA" id="ARBA00023315"/>
    </source>
</evidence>
<dbReference type="PANTHER" id="PTHR10434">
    <property type="entry name" value="1-ACYL-SN-GLYCEROL-3-PHOSPHATE ACYLTRANSFERASE"/>
    <property type="match status" value="1"/>
</dbReference>
<evidence type="ECO:0000313" key="7">
    <source>
        <dbReference type="Proteomes" id="UP000468650"/>
    </source>
</evidence>
<keyword evidence="7" id="KW-1185">Reference proteome</keyword>
<keyword evidence="4" id="KW-1133">Transmembrane helix</keyword>
<keyword evidence="3" id="KW-0012">Acyltransferase</keyword>
<dbReference type="SMART" id="SM00563">
    <property type="entry name" value="PlsC"/>
    <property type="match status" value="1"/>
</dbReference>
<dbReference type="PANTHER" id="PTHR10434:SF40">
    <property type="entry name" value="1-ACYL-SN-GLYCEROL-3-PHOSPHATE ACYLTRANSFERASE"/>
    <property type="match status" value="1"/>
</dbReference>
<evidence type="ECO:0000313" key="6">
    <source>
        <dbReference type="EMBL" id="KAB2813950.1"/>
    </source>
</evidence>
<feature type="transmembrane region" description="Helical" evidence="4">
    <location>
        <begin position="307"/>
        <end position="325"/>
    </location>
</feature>
<feature type="domain" description="Phospholipid/glycerol acyltransferase" evidence="5">
    <location>
        <begin position="43"/>
        <end position="169"/>
    </location>
</feature>
<dbReference type="AlphaFoldDB" id="A0A6N6RJT2"/>
<dbReference type="GO" id="GO:0006654">
    <property type="term" value="P:phosphatidic acid biosynthetic process"/>
    <property type="evidence" value="ECO:0007669"/>
    <property type="project" value="TreeGrafter"/>
</dbReference>
<dbReference type="OrthoDB" id="9806008at2"/>
<dbReference type="GO" id="GO:0003841">
    <property type="term" value="F:1-acylglycerol-3-phosphate O-acyltransferase activity"/>
    <property type="evidence" value="ECO:0007669"/>
    <property type="project" value="TreeGrafter"/>
</dbReference>
<dbReference type="Pfam" id="PF01553">
    <property type="entry name" value="Acyltransferase"/>
    <property type="match status" value="1"/>
</dbReference>
<comment type="caution">
    <text evidence="6">The sequence shown here is derived from an EMBL/GenBank/DDBJ whole genome shotgun (WGS) entry which is preliminary data.</text>
</comment>
<evidence type="ECO:0000256" key="1">
    <source>
        <dbReference type="ARBA" id="ARBA00005189"/>
    </source>
</evidence>
<feature type="transmembrane region" description="Helical" evidence="4">
    <location>
        <begin position="281"/>
        <end position="301"/>
    </location>
</feature>
<dbReference type="EMBL" id="WBVO01000002">
    <property type="protein sequence ID" value="KAB2813950.1"/>
    <property type="molecule type" value="Genomic_DNA"/>
</dbReference>